<sequence length="632" mass="71031">MKNKIGTLFLLMFTSAVSFAQEATQKHTVQKGETITQIAKKYQTSANEIFLLNPNAVNGINENQILLIPNLNSGAIQHEVLAQETIYGISKKYNIAIDQLYLYNPGLKENGLKIGQKINISKPKTVSNTTSNSSESKVVTYREIEVKEKETIYSLANQNNTTVSEIYELNPKLESDGLKKGQIIKIPSSKKKTESNNPTYATSSKVNFIFVEPKETIFGISKKYNVSKDDLMTWNPDLQNGLKEGMKLYVQKPLPEIAAVLEIIEDEPIVEKIKINKSKNQVQELTFLLPFNINEDSFSDRAALNKRLNTDVFLNMSLDFYSGALIAIDSAKAMNLPIHIKIVDSKENNRSLNIEELKSQIDFSSTDVVIGPFFQKNVDAFSEVFKNQDLMVVSPLSTDTGKPYPNQVHAMPNNGMIRNTMMEYLRSNYGNLVAVVNPKSNSNKAFFTQNYSEVKLVNTSDNGSLSASSIESELIQGKVNYVILDSNSMKTAIDLITSLKKLKSKFDIRLVALEKLDVLDSTEVQIQDLVDLKFTFPSVTNDATSNVNVKFEEAFKKRFNTSPNRFAIRGFDVTMDVISRMMQDDDNGENIFGYGSEQIENKFTYVNENGGIFNSGIYVLYYDKDLTIKEAQ</sequence>
<dbReference type="SUPFAM" id="SSF53822">
    <property type="entry name" value="Periplasmic binding protein-like I"/>
    <property type="match status" value="1"/>
</dbReference>
<dbReference type="SMART" id="SM00257">
    <property type="entry name" value="LysM"/>
    <property type="match status" value="4"/>
</dbReference>
<keyword evidence="4" id="KW-1185">Reference proteome</keyword>
<dbReference type="InterPro" id="IPR036779">
    <property type="entry name" value="LysM_dom_sf"/>
</dbReference>
<dbReference type="PANTHER" id="PTHR33734:SF22">
    <property type="entry name" value="MEMBRANE-BOUND LYTIC MUREIN TRANSGLYCOSYLASE D"/>
    <property type="match status" value="1"/>
</dbReference>
<dbReference type="AlphaFoldDB" id="A0A3P3WCY9"/>
<feature type="chain" id="PRO_5018097088" evidence="1">
    <location>
        <begin position="21"/>
        <end position="632"/>
    </location>
</feature>
<name>A0A3P3WCY9_9FLAO</name>
<feature type="domain" description="LysM" evidence="2">
    <location>
        <begin position="76"/>
        <end position="120"/>
    </location>
</feature>
<dbReference type="Proteomes" id="UP000275719">
    <property type="component" value="Unassembled WGS sequence"/>
</dbReference>
<evidence type="ECO:0000259" key="2">
    <source>
        <dbReference type="PROSITE" id="PS51782"/>
    </source>
</evidence>
<protein>
    <submittedName>
        <fullName evidence="3">LysM peptidoglycan-binding domain-containing protein</fullName>
    </submittedName>
</protein>
<organism evidence="3 4">
    <name type="scientific">Paenimyroides tangerinum</name>
    <dbReference type="NCBI Taxonomy" id="2488728"/>
    <lineage>
        <taxon>Bacteria</taxon>
        <taxon>Pseudomonadati</taxon>
        <taxon>Bacteroidota</taxon>
        <taxon>Flavobacteriia</taxon>
        <taxon>Flavobacteriales</taxon>
        <taxon>Flavobacteriaceae</taxon>
        <taxon>Paenimyroides</taxon>
    </lineage>
</organism>
<keyword evidence="1" id="KW-0732">Signal</keyword>
<reference evidence="3 4" key="1">
    <citation type="submission" date="2018-11" db="EMBL/GenBank/DDBJ databases">
        <title>Flavobacterium sp. nov., YIM 102701-2 draft genome.</title>
        <authorList>
            <person name="Li G."/>
            <person name="Jiang Y."/>
        </authorList>
    </citation>
    <scope>NUCLEOTIDE SEQUENCE [LARGE SCALE GENOMIC DNA]</scope>
    <source>
        <strain evidence="3 4">YIM 102701-2</strain>
    </source>
</reference>
<evidence type="ECO:0000313" key="4">
    <source>
        <dbReference type="Proteomes" id="UP000275719"/>
    </source>
</evidence>
<evidence type="ECO:0000313" key="3">
    <source>
        <dbReference type="EMBL" id="RRJ91499.1"/>
    </source>
</evidence>
<accession>A0A3P3WCY9</accession>
<evidence type="ECO:0000256" key="1">
    <source>
        <dbReference type="SAM" id="SignalP"/>
    </source>
</evidence>
<dbReference type="RefSeq" id="WP_125018373.1">
    <property type="nucleotide sequence ID" value="NZ_RQVQ01000010.1"/>
</dbReference>
<comment type="caution">
    <text evidence="3">The sequence shown here is derived from an EMBL/GenBank/DDBJ whole genome shotgun (WGS) entry which is preliminary data.</text>
</comment>
<feature type="signal peptide" evidence="1">
    <location>
        <begin position="1"/>
        <end position="20"/>
    </location>
</feature>
<dbReference type="PANTHER" id="PTHR33734">
    <property type="entry name" value="LYSM DOMAIN-CONTAINING GPI-ANCHORED PROTEIN 2"/>
    <property type="match status" value="1"/>
</dbReference>
<dbReference type="Pfam" id="PF01476">
    <property type="entry name" value="LysM"/>
    <property type="match status" value="4"/>
</dbReference>
<dbReference type="InterPro" id="IPR018392">
    <property type="entry name" value="LysM"/>
</dbReference>
<dbReference type="GO" id="GO:0008932">
    <property type="term" value="F:lytic endotransglycosylase activity"/>
    <property type="evidence" value="ECO:0007669"/>
    <property type="project" value="TreeGrafter"/>
</dbReference>
<dbReference type="PROSITE" id="PS51782">
    <property type="entry name" value="LYSM"/>
    <property type="match status" value="4"/>
</dbReference>
<gene>
    <name evidence="3" type="ORF">EG240_05695</name>
</gene>
<feature type="domain" description="LysM" evidence="2">
    <location>
        <begin position="207"/>
        <end position="250"/>
    </location>
</feature>
<dbReference type="Gene3D" id="3.10.350.10">
    <property type="entry name" value="LysM domain"/>
    <property type="match status" value="4"/>
</dbReference>
<feature type="domain" description="LysM" evidence="2">
    <location>
        <begin position="25"/>
        <end position="68"/>
    </location>
</feature>
<dbReference type="SUPFAM" id="SSF54106">
    <property type="entry name" value="LysM domain"/>
    <property type="match status" value="4"/>
</dbReference>
<dbReference type="CDD" id="cd00118">
    <property type="entry name" value="LysM"/>
    <property type="match status" value="3"/>
</dbReference>
<dbReference type="InterPro" id="IPR028082">
    <property type="entry name" value="Peripla_BP_I"/>
</dbReference>
<proteinExistence type="predicted"/>
<dbReference type="OrthoDB" id="2149800at2"/>
<dbReference type="Gene3D" id="3.40.50.2300">
    <property type="match status" value="2"/>
</dbReference>
<feature type="domain" description="LysM" evidence="2">
    <location>
        <begin position="142"/>
        <end position="186"/>
    </location>
</feature>
<dbReference type="EMBL" id="RQVQ01000010">
    <property type="protein sequence ID" value="RRJ91499.1"/>
    <property type="molecule type" value="Genomic_DNA"/>
</dbReference>